<comment type="caution">
    <text evidence="2">The sequence shown here is derived from an EMBL/GenBank/DDBJ whole genome shotgun (WGS) entry which is preliminary data.</text>
</comment>
<evidence type="ECO:0000256" key="1">
    <source>
        <dbReference type="SAM" id="MobiDB-lite"/>
    </source>
</evidence>
<keyword evidence="4" id="KW-1185">Reference proteome</keyword>
<accession>A0AAW8DI74</accession>
<reference evidence="2 4" key="1">
    <citation type="submission" date="2023-07" db="EMBL/GenBank/DDBJ databases">
        <title>Sorghum-associated microbial communities from plants grown in Nebraska, USA.</title>
        <authorList>
            <person name="Schachtman D."/>
        </authorList>
    </citation>
    <scope>NUCLEOTIDE SEQUENCE</scope>
    <source>
        <strain evidence="2">DS1006</strain>
        <strain evidence="3 4">DS1016</strain>
    </source>
</reference>
<gene>
    <name evidence="2" type="ORF">J2S90_002478</name>
    <name evidence="3" type="ORF">J2S93_000160</name>
</gene>
<dbReference type="EMBL" id="JAUSTF010000001">
    <property type="protein sequence ID" value="MDQ0178753.1"/>
    <property type="molecule type" value="Genomic_DNA"/>
</dbReference>
<dbReference type="AlphaFoldDB" id="A0AAW8DI74"/>
<sequence length="97" mass="10352">MARKPEVEMTLTITPPLPAAVMWRAASRAPTNTPREFTAKTSPQKESLILSSGTLGKMPALLTQMSIPPSRAAATCATAATDRVLVTSIRMRQVTTA</sequence>
<evidence type="ECO:0000313" key="5">
    <source>
        <dbReference type="Proteomes" id="UP001242995"/>
    </source>
</evidence>
<evidence type="ECO:0000313" key="3">
    <source>
        <dbReference type="EMBL" id="MDQ0178753.1"/>
    </source>
</evidence>
<evidence type="ECO:0000313" key="2">
    <source>
        <dbReference type="EMBL" id="MDP9905507.1"/>
    </source>
</evidence>
<dbReference type="Proteomes" id="UP001230951">
    <property type="component" value="Unassembled WGS sequence"/>
</dbReference>
<proteinExistence type="predicted"/>
<dbReference type="EMBL" id="JAUSRG010000006">
    <property type="protein sequence ID" value="MDP9905507.1"/>
    <property type="molecule type" value="Genomic_DNA"/>
</dbReference>
<organism evidence="2 5">
    <name type="scientific">Arthrobacter bambusae</name>
    <dbReference type="NCBI Taxonomy" id="1338426"/>
    <lineage>
        <taxon>Bacteria</taxon>
        <taxon>Bacillati</taxon>
        <taxon>Actinomycetota</taxon>
        <taxon>Actinomycetes</taxon>
        <taxon>Micrococcales</taxon>
        <taxon>Micrococcaceae</taxon>
        <taxon>Arthrobacter</taxon>
    </lineage>
</organism>
<feature type="compositionally biased region" description="Polar residues" evidence="1">
    <location>
        <begin position="29"/>
        <end position="45"/>
    </location>
</feature>
<dbReference type="Proteomes" id="UP001242995">
    <property type="component" value="Unassembled WGS sequence"/>
</dbReference>
<protein>
    <submittedName>
        <fullName evidence="2">Uncharacterized protein</fullName>
    </submittedName>
</protein>
<evidence type="ECO:0000313" key="4">
    <source>
        <dbReference type="Proteomes" id="UP001230951"/>
    </source>
</evidence>
<feature type="region of interest" description="Disordered" evidence="1">
    <location>
        <begin position="26"/>
        <end position="45"/>
    </location>
</feature>
<name>A0AAW8DI74_9MICC</name>